<keyword evidence="4" id="KW-1185">Reference proteome</keyword>
<dbReference type="HOGENOM" id="CLU_032635_0_0_6"/>
<dbReference type="Proteomes" id="UP000000238">
    <property type="component" value="Chromosome"/>
</dbReference>
<gene>
    <name evidence="3" type="ordered locus">HCH_02267</name>
</gene>
<evidence type="ECO:0000259" key="2">
    <source>
        <dbReference type="Pfam" id="PF13386"/>
    </source>
</evidence>
<accession>Q2SJT1</accession>
<feature type="transmembrane region" description="Helical" evidence="1">
    <location>
        <begin position="202"/>
        <end position="223"/>
    </location>
</feature>
<proteinExistence type="predicted"/>
<dbReference type="PANTHER" id="PTHR42208">
    <property type="entry name" value="HEAVY METAL TRANSPORTER-RELATED"/>
    <property type="match status" value="1"/>
</dbReference>
<dbReference type="Pfam" id="PF13386">
    <property type="entry name" value="DsbD_2"/>
    <property type="match status" value="1"/>
</dbReference>
<keyword evidence="1" id="KW-1133">Transmembrane helix</keyword>
<protein>
    <submittedName>
        <fullName evidence="3">Uncharacterized conserved protein</fullName>
    </submittedName>
</protein>
<dbReference type="PANTHER" id="PTHR42208:SF1">
    <property type="entry name" value="HEAVY METAL TRANSPORTER"/>
    <property type="match status" value="1"/>
</dbReference>
<keyword evidence="1" id="KW-0472">Membrane</keyword>
<dbReference type="InterPro" id="IPR039447">
    <property type="entry name" value="UreH-like_TM_dom"/>
</dbReference>
<name>Q2SJT1_HAHCH</name>
<dbReference type="AlphaFoldDB" id="Q2SJT1"/>
<feature type="transmembrane region" description="Helical" evidence="1">
    <location>
        <begin position="80"/>
        <end position="102"/>
    </location>
</feature>
<dbReference type="STRING" id="349521.HCH_02267"/>
<evidence type="ECO:0000256" key="1">
    <source>
        <dbReference type="SAM" id="Phobius"/>
    </source>
</evidence>
<dbReference type="RefSeq" id="WP_011396162.1">
    <property type="nucleotide sequence ID" value="NC_007645.1"/>
</dbReference>
<feature type="domain" description="Urease accessory protein UreH-like transmembrane" evidence="2">
    <location>
        <begin position="10"/>
        <end position="213"/>
    </location>
</feature>
<dbReference type="EMBL" id="CP000155">
    <property type="protein sequence ID" value="ABC29093.1"/>
    <property type="molecule type" value="Genomic_DNA"/>
</dbReference>
<reference evidence="3 4" key="1">
    <citation type="journal article" date="2005" name="Nucleic Acids Res.">
        <title>Genomic blueprint of Hahella chejuensis, a marine microbe producing an algicidal agent.</title>
        <authorList>
            <person name="Jeong H."/>
            <person name="Yim J.H."/>
            <person name="Lee C."/>
            <person name="Choi S.-H."/>
            <person name="Park Y.K."/>
            <person name="Yoon S.H."/>
            <person name="Hur C.-G."/>
            <person name="Kang H.-Y."/>
            <person name="Kim D."/>
            <person name="Lee H.H."/>
            <person name="Park K.H."/>
            <person name="Park S.-H."/>
            <person name="Park H.-S."/>
            <person name="Lee H.K."/>
            <person name="Oh T.K."/>
            <person name="Kim J.F."/>
        </authorList>
    </citation>
    <scope>NUCLEOTIDE SEQUENCE [LARGE SCALE GENOMIC DNA]</scope>
    <source>
        <strain evidence="3 4">KCTC 2396</strain>
    </source>
</reference>
<dbReference type="OrthoDB" id="9798690at2"/>
<keyword evidence="1" id="KW-0812">Transmembrane</keyword>
<dbReference type="KEGG" id="hch:HCH_02267"/>
<evidence type="ECO:0000313" key="3">
    <source>
        <dbReference type="EMBL" id="ABC29093.1"/>
    </source>
</evidence>
<feature type="transmembrane region" description="Helical" evidence="1">
    <location>
        <begin position="133"/>
        <end position="155"/>
    </location>
</feature>
<dbReference type="eggNOG" id="COG2836">
    <property type="taxonomic scope" value="Bacteria"/>
</dbReference>
<organism evidence="3 4">
    <name type="scientific">Hahella chejuensis (strain KCTC 2396)</name>
    <dbReference type="NCBI Taxonomy" id="349521"/>
    <lineage>
        <taxon>Bacteria</taxon>
        <taxon>Pseudomonadati</taxon>
        <taxon>Pseudomonadota</taxon>
        <taxon>Gammaproteobacteria</taxon>
        <taxon>Oceanospirillales</taxon>
        <taxon>Hahellaceae</taxon>
        <taxon>Hahella</taxon>
    </lineage>
</organism>
<sequence length="243" mass="26061">MHELLLIANAFLIGLFGSGHCIAMCGGIAGAQSFAQGGDGSPRASWLFLFNFGRLSSYALIGLFAGLLGEALALSDTLLVALRTLAAVMIILMGLYVGQWWMGLTHIERLGGRLWSRISPLSKSLGERQGPHISFALGLLWGWLPCGLVYSALAWSMSNADASLSALLMFCFGLGTLPSMLAAGLFAYHLRRWLSNLSVRRVFGALLILFGLWTLPVHFAGLFGGQGMEHQHDASSSTHHSGP</sequence>
<feature type="transmembrane region" description="Helical" evidence="1">
    <location>
        <begin position="45"/>
        <end position="68"/>
    </location>
</feature>
<feature type="transmembrane region" description="Helical" evidence="1">
    <location>
        <begin position="167"/>
        <end position="190"/>
    </location>
</feature>
<evidence type="ECO:0000313" key="4">
    <source>
        <dbReference type="Proteomes" id="UP000000238"/>
    </source>
</evidence>